<dbReference type="GO" id="GO:0005886">
    <property type="term" value="C:plasma membrane"/>
    <property type="evidence" value="ECO:0007669"/>
    <property type="project" value="TreeGrafter"/>
</dbReference>
<sequence>IRAQSAVIASVLSILSCHFIQTLLSNKPHSSHRFVLTLEIHQNNKEQMFDMEAESDEQKEITQRPKGDNKIQYLLTCIGFAVGLGNVWRFPYLCQTYGGGAFLIPYVIALVFEGLPLLHMELAIGQRLRMGSVGVWSSISPYQGGVGVASMLVSFLVGLFYNMILAWILWYFFHSFQSPLPWRDCPVNLNHTDNIDITIL</sequence>
<keyword evidence="6" id="KW-0479">Metal-binding</keyword>
<evidence type="ECO:0000313" key="9">
    <source>
        <dbReference type="Ensembl" id="ENSOABP00000008919.2"/>
    </source>
</evidence>
<organism evidence="9 10">
    <name type="scientific">Oreochromis aureus</name>
    <name type="common">Israeli tilapia</name>
    <name type="synonym">Chromis aureus</name>
    <dbReference type="NCBI Taxonomy" id="47969"/>
    <lineage>
        <taxon>Eukaryota</taxon>
        <taxon>Metazoa</taxon>
        <taxon>Chordata</taxon>
        <taxon>Craniata</taxon>
        <taxon>Vertebrata</taxon>
        <taxon>Euteleostomi</taxon>
        <taxon>Actinopterygii</taxon>
        <taxon>Neopterygii</taxon>
        <taxon>Teleostei</taxon>
        <taxon>Neoteleostei</taxon>
        <taxon>Acanthomorphata</taxon>
        <taxon>Ovalentaria</taxon>
        <taxon>Cichlomorphae</taxon>
        <taxon>Cichliformes</taxon>
        <taxon>Cichlidae</taxon>
        <taxon>African cichlids</taxon>
        <taxon>Pseudocrenilabrinae</taxon>
        <taxon>Oreochromini</taxon>
        <taxon>Oreochromis</taxon>
    </lineage>
</organism>
<keyword evidence="7" id="KW-0769">Symport</keyword>
<name>A0A668S9B6_OREAU</name>
<feature type="binding site" evidence="6">
    <location>
        <position position="86"/>
    </location>
    <ligand>
        <name>Na(+)</name>
        <dbReference type="ChEBI" id="CHEBI:29101"/>
        <label>1</label>
    </ligand>
</feature>
<evidence type="ECO:0000256" key="7">
    <source>
        <dbReference type="RuleBase" id="RU003732"/>
    </source>
</evidence>
<dbReference type="PANTHER" id="PTHR11616:SF109">
    <property type="entry name" value="INACTIVE SODIUM-DEPENDENT NEUTRAL AMINO ACID TRANSPORTER B(0)AT3"/>
    <property type="match status" value="1"/>
</dbReference>
<dbReference type="InterPro" id="IPR037272">
    <property type="entry name" value="SNS_sf"/>
</dbReference>
<feature type="transmembrane region" description="Helical" evidence="8">
    <location>
        <begin position="6"/>
        <end position="24"/>
    </location>
</feature>
<feature type="transmembrane region" description="Helical" evidence="8">
    <location>
        <begin position="103"/>
        <end position="124"/>
    </location>
</feature>
<feature type="transmembrane region" description="Helical" evidence="8">
    <location>
        <begin position="73"/>
        <end position="91"/>
    </location>
</feature>
<feature type="binding site" evidence="6">
    <location>
        <position position="79"/>
    </location>
    <ligand>
        <name>Na(+)</name>
        <dbReference type="ChEBI" id="CHEBI:29101"/>
        <label>1</label>
    </ligand>
</feature>
<protein>
    <recommendedName>
        <fullName evidence="7">Transporter</fullName>
    </recommendedName>
</protein>
<reference evidence="9" key="1">
    <citation type="submission" date="2025-08" db="UniProtKB">
        <authorList>
            <consortium name="Ensembl"/>
        </authorList>
    </citation>
    <scope>IDENTIFICATION</scope>
</reference>
<dbReference type="PROSITE" id="PS50267">
    <property type="entry name" value="NA_NEUROTRAN_SYMP_3"/>
    <property type="match status" value="1"/>
</dbReference>
<dbReference type="GO" id="GO:0035725">
    <property type="term" value="P:sodium ion transmembrane transport"/>
    <property type="evidence" value="ECO:0007669"/>
    <property type="project" value="TreeGrafter"/>
</dbReference>
<keyword evidence="6" id="KW-0915">Sodium</keyword>
<dbReference type="AlphaFoldDB" id="A0A668S9B6"/>
<dbReference type="InterPro" id="IPR000175">
    <property type="entry name" value="Na/ntran_symport"/>
</dbReference>
<comment type="similarity">
    <text evidence="7">Belongs to the sodium:neurotransmitter symporter (SNF) (TC 2.A.22) family.</text>
</comment>
<dbReference type="GO" id="GO:0046872">
    <property type="term" value="F:metal ion binding"/>
    <property type="evidence" value="ECO:0007669"/>
    <property type="project" value="UniProtKB-KW"/>
</dbReference>
<evidence type="ECO:0000256" key="8">
    <source>
        <dbReference type="SAM" id="Phobius"/>
    </source>
</evidence>
<evidence type="ECO:0000256" key="6">
    <source>
        <dbReference type="PIRSR" id="PIRSR600175-1"/>
    </source>
</evidence>
<evidence type="ECO:0000256" key="2">
    <source>
        <dbReference type="ARBA" id="ARBA00022448"/>
    </source>
</evidence>
<dbReference type="GO" id="GO:0006865">
    <property type="term" value="P:amino acid transport"/>
    <property type="evidence" value="ECO:0007669"/>
    <property type="project" value="TreeGrafter"/>
</dbReference>
<dbReference type="Proteomes" id="UP000472276">
    <property type="component" value="Unassembled WGS sequence"/>
</dbReference>
<dbReference type="Ensembl" id="ENSOABT00000009243.2">
    <property type="protein sequence ID" value="ENSOABP00000008919.2"/>
    <property type="gene ID" value="ENSOABG00000003009.2"/>
</dbReference>
<dbReference type="PROSITE" id="PS00610">
    <property type="entry name" value="NA_NEUROTRAN_SYMP_1"/>
    <property type="match status" value="1"/>
</dbReference>
<evidence type="ECO:0000256" key="5">
    <source>
        <dbReference type="ARBA" id="ARBA00023136"/>
    </source>
</evidence>
<keyword evidence="2 7" id="KW-0813">Transport</keyword>
<dbReference type="PANTHER" id="PTHR11616">
    <property type="entry name" value="SODIUM/CHLORIDE DEPENDENT TRANSPORTER"/>
    <property type="match status" value="1"/>
</dbReference>
<gene>
    <name evidence="9" type="primary">SLC6A18</name>
</gene>
<evidence type="ECO:0000256" key="4">
    <source>
        <dbReference type="ARBA" id="ARBA00022989"/>
    </source>
</evidence>
<dbReference type="PROSITE" id="PS00754">
    <property type="entry name" value="NA_NEUROTRAN_SYMP_2"/>
    <property type="match status" value="1"/>
</dbReference>
<dbReference type="GO" id="GO:0015293">
    <property type="term" value="F:symporter activity"/>
    <property type="evidence" value="ECO:0007669"/>
    <property type="project" value="UniProtKB-KW"/>
</dbReference>
<reference evidence="9" key="2">
    <citation type="submission" date="2025-09" db="UniProtKB">
        <authorList>
            <consortium name="Ensembl"/>
        </authorList>
    </citation>
    <scope>IDENTIFICATION</scope>
</reference>
<evidence type="ECO:0000313" key="10">
    <source>
        <dbReference type="Proteomes" id="UP000472276"/>
    </source>
</evidence>
<evidence type="ECO:0000256" key="1">
    <source>
        <dbReference type="ARBA" id="ARBA00004141"/>
    </source>
</evidence>
<feature type="binding site" evidence="6">
    <location>
        <position position="81"/>
    </location>
    <ligand>
        <name>Na(+)</name>
        <dbReference type="ChEBI" id="CHEBI:29101"/>
        <label>1</label>
    </ligand>
</feature>
<accession>A0A668S9B6</accession>
<feature type="transmembrane region" description="Helical" evidence="8">
    <location>
        <begin position="145"/>
        <end position="173"/>
    </location>
</feature>
<dbReference type="Pfam" id="PF00209">
    <property type="entry name" value="SNF"/>
    <property type="match status" value="1"/>
</dbReference>
<dbReference type="SUPFAM" id="SSF161070">
    <property type="entry name" value="SNF-like"/>
    <property type="match status" value="1"/>
</dbReference>
<feature type="binding site" evidence="6">
    <location>
        <position position="82"/>
    </location>
    <ligand>
        <name>Na(+)</name>
        <dbReference type="ChEBI" id="CHEBI:29101"/>
        <label>1</label>
    </ligand>
</feature>
<keyword evidence="3 7" id="KW-0812">Transmembrane</keyword>
<keyword evidence="10" id="KW-1185">Reference proteome</keyword>
<dbReference type="PRINTS" id="PR00176">
    <property type="entry name" value="NANEUSMPORT"/>
</dbReference>
<comment type="subcellular location">
    <subcellularLocation>
        <location evidence="1">Membrane</location>
        <topology evidence="1">Multi-pass membrane protein</topology>
    </subcellularLocation>
</comment>
<keyword evidence="5 8" id="KW-0472">Membrane</keyword>
<keyword evidence="4 8" id="KW-1133">Transmembrane helix</keyword>
<evidence type="ECO:0000256" key="3">
    <source>
        <dbReference type="ARBA" id="ARBA00022692"/>
    </source>
</evidence>
<proteinExistence type="inferred from homology"/>